<protein>
    <submittedName>
        <fullName evidence="1">Uncharacterized protein</fullName>
    </submittedName>
</protein>
<dbReference type="AlphaFoldDB" id="A0A8X6SIK9"/>
<organism evidence="1 2">
    <name type="scientific">Trichonephila clavipes</name>
    <name type="common">Golden silk orbweaver</name>
    <name type="synonym">Nephila clavipes</name>
    <dbReference type="NCBI Taxonomy" id="2585209"/>
    <lineage>
        <taxon>Eukaryota</taxon>
        <taxon>Metazoa</taxon>
        <taxon>Ecdysozoa</taxon>
        <taxon>Arthropoda</taxon>
        <taxon>Chelicerata</taxon>
        <taxon>Arachnida</taxon>
        <taxon>Araneae</taxon>
        <taxon>Araneomorphae</taxon>
        <taxon>Entelegynae</taxon>
        <taxon>Araneoidea</taxon>
        <taxon>Nephilidae</taxon>
        <taxon>Trichonephila</taxon>
    </lineage>
</organism>
<comment type="caution">
    <text evidence="1">The sequence shown here is derived from an EMBL/GenBank/DDBJ whole genome shotgun (WGS) entry which is preliminary data.</text>
</comment>
<dbReference type="EMBL" id="BMAU01021292">
    <property type="protein sequence ID" value="GFY09837.1"/>
    <property type="molecule type" value="Genomic_DNA"/>
</dbReference>
<gene>
    <name evidence="1" type="primary">NCL1_24234</name>
    <name evidence="1" type="ORF">TNCV_3697991</name>
</gene>
<evidence type="ECO:0000313" key="1">
    <source>
        <dbReference type="EMBL" id="GFY09837.1"/>
    </source>
</evidence>
<sequence>MPKRDGPYIIVTQCSLMTYEVEKPNNPDEVLVPYRSSALHRCIEKDATPVIPLRKKEATEKTTYRGRCLETSSSRLLDTRTVSLPPWEI</sequence>
<accession>A0A8X6SIK9</accession>
<keyword evidence="2" id="KW-1185">Reference proteome</keyword>
<dbReference type="Proteomes" id="UP000887159">
    <property type="component" value="Unassembled WGS sequence"/>
</dbReference>
<proteinExistence type="predicted"/>
<evidence type="ECO:0000313" key="2">
    <source>
        <dbReference type="Proteomes" id="UP000887159"/>
    </source>
</evidence>
<name>A0A8X6SIK9_TRICX</name>
<reference evidence="1" key="1">
    <citation type="submission" date="2020-08" db="EMBL/GenBank/DDBJ databases">
        <title>Multicomponent nature underlies the extraordinary mechanical properties of spider dragline silk.</title>
        <authorList>
            <person name="Kono N."/>
            <person name="Nakamura H."/>
            <person name="Mori M."/>
            <person name="Yoshida Y."/>
            <person name="Ohtoshi R."/>
            <person name="Malay A.D."/>
            <person name="Moran D.A.P."/>
            <person name="Tomita M."/>
            <person name="Numata K."/>
            <person name="Arakawa K."/>
        </authorList>
    </citation>
    <scope>NUCLEOTIDE SEQUENCE</scope>
</reference>